<dbReference type="EMBL" id="CP014327">
    <property type="protein sequence ID" value="AML51495.1"/>
    <property type="molecule type" value="Genomic_DNA"/>
</dbReference>
<evidence type="ECO:0000256" key="2">
    <source>
        <dbReference type="ARBA" id="ARBA00022729"/>
    </source>
</evidence>
<keyword evidence="2 4" id="KW-0732">Signal</keyword>
<evidence type="ECO:0000256" key="4">
    <source>
        <dbReference type="SAM" id="SignalP"/>
    </source>
</evidence>
<protein>
    <recommendedName>
        <fullName evidence="7">Curlin</fullName>
    </recommendedName>
</protein>
<dbReference type="KEGG" id="hat:RC74_09700"/>
<comment type="similarity">
    <text evidence="1">Belongs to the CsgA/CsgB family.</text>
</comment>
<evidence type="ECO:0000313" key="5">
    <source>
        <dbReference type="EMBL" id="AML51495.1"/>
    </source>
</evidence>
<organism evidence="5 6">
    <name type="scientific">Falsihalocynthiibacter arcticus</name>
    <dbReference type="NCBI Taxonomy" id="1579316"/>
    <lineage>
        <taxon>Bacteria</taxon>
        <taxon>Pseudomonadati</taxon>
        <taxon>Pseudomonadota</taxon>
        <taxon>Alphaproteobacteria</taxon>
        <taxon>Rhodobacterales</taxon>
        <taxon>Roseobacteraceae</taxon>
        <taxon>Falsihalocynthiibacter</taxon>
    </lineage>
</organism>
<accession>A0A126V0L5</accession>
<gene>
    <name evidence="5" type="ORF">RC74_09700</name>
</gene>
<evidence type="ECO:0000256" key="3">
    <source>
        <dbReference type="SAM" id="MobiDB-lite"/>
    </source>
</evidence>
<feature type="signal peptide" evidence="4">
    <location>
        <begin position="1"/>
        <end position="19"/>
    </location>
</feature>
<dbReference type="Proteomes" id="UP000070371">
    <property type="component" value="Chromosome"/>
</dbReference>
<dbReference type="Pfam" id="PF07012">
    <property type="entry name" value="Curlin_rpt"/>
    <property type="match status" value="1"/>
</dbReference>
<proteinExistence type="inferred from homology"/>
<keyword evidence="6" id="KW-1185">Reference proteome</keyword>
<dbReference type="GO" id="GO:0009289">
    <property type="term" value="C:pilus"/>
    <property type="evidence" value="ECO:0007669"/>
    <property type="project" value="InterPro"/>
</dbReference>
<dbReference type="STRING" id="1579316.RC74_09700"/>
<dbReference type="GO" id="GO:0007155">
    <property type="term" value="P:cell adhesion"/>
    <property type="evidence" value="ECO:0007669"/>
    <property type="project" value="InterPro"/>
</dbReference>
<evidence type="ECO:0008006" key="7">
    <source>
        <dbReference type="Google" id="ProtNLM"/>
    </source>
</evidence>
<name>A0A126V0L5_9RHOB</name>
<dbReference type="InterPro" id="IPR009742">
    <property type="entry name" value="Curlin_rpt"/>
</dbReference>
<evidence type="ECO:0000256" key="1">
    <source>
        <dbReference type="ARBA" id="ARBA00009766"/>
    </source>
</evidence>
<sequence>MLRIFITAALISAPLSVFGQNTSDTNQTGDNNEATTTQAGDNDAHTTQVGDNNSASIGQNGRWNSASIAQVGDNFSRSVNQNGNYQGYGSFQFSAPRYTGSFSTYSQTWGSGGATTTLEFGINN</sequence>
<evidence type="ECO:0000313" key="6">
    <source>
        <dbReference type="Proteomes" id="UP000070371"/>
    </source>
</evidence>
<dbReference type="AlphaFoldDB" id="A0A126V0L5"/>
<dbReference type="OrthoDB" id="7594709at2"/>
<dbReference type="RefSeq" id="WP_039001361.1">
    <property type="nucleotide sequence ID" value="NZ_CP014327.1"/>
</dbReference>
<feature type="chain" id="PRO_5007443247" description="Curlin" evidence="4">
    <location>
        <begin position="20"/>
        <end position="124"/>
    </location>
</feature>
<feature type="region of interest" description="Disordered" evidence="3">
    <location>
        <begin position="22"/>
        <end position="61"/>
    </location>
</feature>
<reference evidence="5 6" key="1">
    <citation type="submission" date="2016-02" db="EMBL/GenBank/DDBJ databases">
        <title>Complete genome sequence of Halocynthiibacter arcticus PAMC 20958t from arctic marine sediment.</title>
        <authorList>
            <person name="Lee Y.M."/>
            <person name="Baek K."/>
            <person name="Lee H.K."/>
            <person name="Shin S.C."/>
        </authorList>
    </citation>
    <scope>NUCLEOTIDE SEQUENCE [LARGE SCALE GENOMIC DNA]</scope>
    <source>
        <strain evidence="5">PAMC 20958</strain>
    </source>
</reference>